<evidence type="ECO:0000256" key="1">
    <source>
        <dbReference type="SAM" id="MobiDB-lite"/>
    </source>
</evidence>
<dbReference type="PROSITE" id="PS50097">
    <property type="entry name" value="BTB"/>
    <property type="match status" value="1"/>
</dbReference>
<sequence length="248" mass="27800">MESGVFSDVTLILRDGSELTCHRILLRSCDFFKNALEPGGFQESLTRIIDMKNDPPQAVRKVVEYLYTGDYSLSGQTDEPHAANDEEPDDDDEEPELGEPEFKQYRRRMASMMPKEIADAVVAHAEVYVMSEYYLLPELKEKAASCIKAALSLADTDSVLDVFPQLVGIVHSGVPTENCALHKDLVGFARDNVSALTSGPTFQKMVDNSTEFTQNIMHELATAMKPTELKVKRLEKRVKRARIRRISG</sequence>
<evidence type="ECO:0000259" key="2">
    <source>
        <dbReference type="PROSITE" id="PS50097"/>
    </source>
</evidence>
<dbReference type="Pfam" id="PF00651">
    <property type="entry name" value="BTB"/>
    <property type="match status" value="1"/>
</dbReference>
<feature type="region of interest" description="Disordered" evidence="1">
    <location>
        <begin position="73"/>
        <end position="97"/>
    </location>
</feature>
<dbReference type="PANTHER" id="PTHR47843:SF5">
    <property type="entry name" value="BTB_POZ DOMAIN PROTEIN"/>
    <property type="match status" value="1"/>
</dbReference>
<evidence type="ECO:0000313" key="3">
    <source>
        <dbReference type="EMBL" id="KAL0258081.1"/>
    </source>
</evidence>
<dbReference type="EMBL" id="JAJVCZ030000007">
    <property type="protein sequence ID" value="KAL0258081.1"/>
    <property type="molecule type" value="Genomic_DNA"/>
</dbReference>
<proteinExistence type="predicted"/>
<name>A0ABR3CEA2_9PEZI</name>
<dbReference type="CDD" id="cd18186">
    <property type="entry name" value="BTB_POZ_ZBTB_KLHL-like"/>
    <property type="match status" value="1"/>
</dbReference>
<dbReference type="Gene3D" id="3.30.710.10">
    <property type="entry name" value="Potassium Channel Kv1.1, Chain A"/>
    <property type="match status" value="1"/>
</dbReference>
<organism evidence="3 4">
    <name type="scientific">Diplodia seriata</name>
    <dbReference type="NCBI Taxonomy" id="420778"/>
    <lineage>
        <taxon>Eukaryota</taxon>
        <taxon>Fungi</taxon>
        <taxon>Dikarya</taxon>
        <taxon>Ascomycota</taxon>
        <taxon>Pezizomycotina</taxon>
        <taxon>Dothideomycetes</taxon>
        <taxon>Dothideomycetes incertae sedis</taxon>
        <taxon>Botryosphaeriales</taxon>
        <taxon>Botryosphaeriaceae</taxon>
        <taxon>Diplodia</taxon>
    </lineage>
</organism>
<dbReference type="PANTHER" id="PTHR47843">
    <property type="entry name" value="BTB DOMAIN-CONTAINING PROTEIN-RELATED"/>
    <property type="match status" value="1"/>
</dbReference>
<evidence type="ECO:0000313" key="4">
    <source>
        <dbReference type="Proteomes" id="UP001430584"/>
    </source>
</evidence>
<dbReference type="InterPro" id="IPR011333">
    <property type="entry name" value="SKP1/BTB/POZ_sf"/>
</dbReference>
<dbReference type="InterPro" id="IPR000210">
    <property type="entry name" value="BTB/POZ_dom"/>
</dbReference>
<protein>
    <recommendedName>
        <fullName evidence="2">BTB domain-containing protein</fullName>
    </recommendedName>
</protein>
<keyword evidence="4" id="KW-1185">Reference proteome</keyword>
<accession>A0ABR3CEA2</accession>
<comment type="caution">
    <text evidence="3">The sequence shown here is derived from an EMBL/GenBank/DDBJ whole genome shotgun (WGS) entry which is preliminary data.</text>
</comment>
<feature type="compositionally biased region" description="Acidic residues" evidence="1">
    <location>
        <begin position="85"/>
        <end position="97"/>
    </location>
</feature>
<feature type="domain" description="BTB" evidence="2">
    <location>
        <begin position="7"/>
        <end position="75"/>
    </location>
</feature>
<gene>
    <name evidence="3" type="ORF">SLS55_007252</name>
</gene>
<dbReference type="Proteomes" id="UP001430584">
    <property type="component" value="Unassembled WGS sequence"/>
</dbReference>
<dbReference type="RefSeq" id="XP_066631110.1">
    <property type="nucleotide sequence ID" value="XM_066778673.1"/>
</dbReference>
<reference evidence="3 4" key="1">
    <citation type="submission" date="2024-02" db="EMBL/GenBank/DDBJ databases">
        <title>De novo assembly and annotation of 12 fungi associated with fruit tree decline syndrome in Ontario, Canada.</title>
        <authorList>
            <person name="Sulman M."/>
            <person name="Ellouze W."/>
            <person name="Ilyukhin E."/>
        </authorList>
    </citation>
    <scope>NUCLEOTIDE SEQUENCE [LARGE SCALE GENOMIC DNA]</scope>
    <source>
        <strain evidence="3 4">FDS-637</strain>
    </source>
</reference>
<dbReference type="GeneID" id="92011337"/>
<dbReference type="SUPFAM" id="SSF54695">
    <property type="entry name" value="POZ domain"/>
    <property type="match status" value="1"/>
</dbReference>
<dbReference type="SMART" id="SM00225">
    <property type="entry name" value="BTB"/>
    <property type="match status" value="1"/>
</dbReference>